<dbReference type="EMBL" id="BARS01033123">
    <property type="protein sequence ID" value="GAG22301.1"/>
    <property type="molecule type" value="Genomic_DNA"/>
</dbReference>
<gene>
    <name evidence="1" type="ORF">S01H1_51327</name>
</gene>
<name>X0XBG6_9ZZZZ</name>
<evidence type="ECO:0008006" key="2">
    <source>
        <dbReference type="Google" id="ProtNLM"/>
    </source>
</evidence>
<comment type="caution">
    <text evidence="1">The sequence shown here is derived from an EMBL/GenBank/DDBJ whole genome shotgun (WGS) entry which is preliminary data.</text>
</comment>
<evidence type="ECO:0000313" key="1">
    <source>
        <dbReference type="EMBL" id="GAG22301.1"/>
    </source>
</evidence>
<accession>X0XBG6</accession>
<dbReference type="AlphaFoldDB" id="X0XBG6"/>
<reference evidence="1" key="1">
    <citation type="journal article" date="2014" name="Front. Microbiol.">
        <title>High frequency of phylogenetically diverse reductive dehalogenase-homologous genes in deep subseafloor sedimentary metagenomes.</title>
        <authorList>
            <person name="Kawai M."/>
            <person name="Futagami T."/>
            <person name="Toyoda A."/>
            <person name="Takaki Y."/>
            <person name="Nishi S."/>
            <person name="Hori S."/>
            <person name="Arai W."/>
            <person name="Tsubouchi T."/>
            <person name="Morono Y."/>
            <person name="Uchiyama I."/>
            <person name="Ito T."/>
            <person name="Fujiyama A."/>
            <person name="Inagaki F."/>
            <person name="Takami H."/>
        </authorList>
    </citation>
    <scope>NUCLEOTIDE SEQUENCE</scope>
    <source>
        <strain evidence="1">Expedition CK06-06</strain>
    </source>
</reference>
<feature type="non-terminal residue" evidence="1">
    <location>
        <position position="246"/>
    </location>
</feature>
<sequence>MGEISEYYKIPVANIAEVSGLLKANIGEIIGITMPSVLGPFRFEVVTAEADNFQLPIYDGGNYDFHVDWGDESSDDIIAWNDAAANHAYAGADTYNVVITGTLVGWRFNKDGDKDLIHDISEWGVLDVGNLEAYFYGCSNLTISATGSMNCPDTTTFKNGFNGCTSLTSIPSGLFDNCTLVTSFFFCFAVCSGINTDLPVNLILHNVEIDDCAHMFNDCSNMTGDGTAFVDQAETHGVTTHNNCFT</sequence>
<proteinExistence type="predicted"/>
<organism evidence="1">
    <name type="scientific">marine sediment metagenome</name>
    <dbReference type="NCBI Taxonomy" id="412755"/>
    <lineage>
        <taxon>unclassified sequences</taxon>
        <taxon>metagenomes</taxon>
        <taxon>ecological metagenomes</taxon>
    </lineage>
</organism>
<protein>
    <recommendedName>
        <fullName evidence="2">PKD domain-containing protein</fullName>
    </recommendedName>
</protein>